<sequence length="71" mass="7830">MQKTKKEAMPVFAAAAARAVRDYPLFKVGSHQTPNSIFKLKSINNQQLTISNKKQSATNNQQVATTNLPLT</sequence>
<comment type="caution">
    <text evidence="2">The sequence shown here is derived from an EMBL/GenBank/DDBJ whole genome shotgun (WGS) entry which is preliminary data.</text>
</comment>
<evidence type="ECO:0000313" key="2">
    <source>
        <dbReference type="EMBL" id="MFC6996579.1"/>
    </source>
</evidence>
<name>A0ABW2DJP9_9BACT</name>
<dbReference type="RefSeq" id="WP_066622486.1">
    <property type="nucleotide sequence ID" value="NZ_JBHSYQ010000003.1"/>
</dbReference>
<protein>
    <submittedName>
        <fullName evidence="2">Uncharacterized protein</fullName>
    </submittedName>
</protein>
<keyword evidence="3" id="KW-1185">Reference proteome</keyword>
<dbReference type="Proteomes" id="UP001596405">
    <property type="component" value="Unassembled WGS sequence"/>
</dbReference>
<feature type="region of interest" description="Disordered" evidence="1">
    <location>
        <begin position="51"/>
        <end position="71"/>
    </location>
</feature>
<evidence type="ECO:0000256" key="1">
    <source>
        <dbReference type="SAM" id="MobiDB-lite"/>
    </source>
</evidence>
<evidence type="ECO:0000313" key="3">
    <source>
        <dbReference type="Proteomes" id="UP001596405"/>
    </source>
</evidence>
<gene>
    <name evidence="2" type="ORF">ACFQHR_03030</name>
</gene>
<organism evidence="2 3">
    <name type="scientific">Rufibacter roseus</name>
    <dbReference type="NCBI Taxonomy" id="1567108"/>
    <lineage>
        <taxon>Bacteria</taxon>
        <taxon>Pseudomonadati</taxon>
        <taxon>Bacteroidota</taxon>
        <taxon>Cytophagia</taxon>
        <taxon>Cytophagales</taxon>
        <taxon>Hymenobacteraceae</taxon>
        <taxon>Rufibacter</taxon>
    </lineage>
</organism>
<accession>A0ABW2DJP9</accession>
<reference evidence="3" key="1">
    <citation type="journal article" date="2019" name="Int. J. Syst. Evol. Microbiol.">
        <title>The Global Catalogue of Microorganisms (GCM) 10K type strain sequencing project: providing services to taxonomists for standard genome sequencing and annotation.</title>
        <authorList>
            <consortium name="The Broad Institute Genomics Platform"/>
            <consortium name="The Broad Institute Genome Sequencing Center for Infectious Disease"/>
            <person name="Wu L."/>
            <person name="Ma J."/>
        </authorList>
    </citation>
    <scope>NUCLEOTIDE SEQUENCE [LARGE SCALE GENOMIC DNA]</scope>
    <source>
        <strain evidence="3">CGMCC 4.7393</strain>
    </source>
</reference>
<dbReference type="EMBL" id="JBHSYQ010000003">
    <property type="protein sequence ID" value="MFC6996579.1"/>
    <property type="molecule type" value="Genomic_DNA"/>
</dbReference>
<proteinExistence type="predicted"/>